<evidence type="ECO:0000313" key="3">
    <source>
        <dbReference type="EMBL" id="WOK05884.1"/>
    </source>
</evidence>
<evidence type="ECO:0000313" key="4">
    <source>
        <dbReference type="Proteomes" id="UP001302349"/>
    </source>
</evidence>
<feature type="transmembrane region" description="Helical" evidence="1">
    <location>
        <begin position="351"/>
        <end position="371"/>
    </location>
</feature>
<feature type="transmembrane region" description="Helical" evidence="1">
    <location>
        <begin position="157"/>
        <end position="180"/>
    </location>
</feature>
<feature type="transmembrane region" description="Helical" evidence="1">
    <location>
        <begin position="228"/>
        <end position="253"/>
    </location>
</feature>
<dbReference type="InterPro" id="IPR031566">
    <property type="entry name" value="CitMHS_2"/>
</dbReference>
<reference evidence="3 4" key="1">
    <citation type="journal article" date="2023" name="Microbiol. Resour. Announc.">
        <title>Complete Genome Sequence of Imperialibacter roseus strain P4T.</title>
        <authorList>
            <person name="Tizabi D.R."/>
            <person name="Bachvaroff T."/>
            <person name="Hill R.T."/>
        </authorList>
    </citation>
    <scope>NUCLEOTIDE SEQUENCE [LARGE SCALE GENOMIC DNA]</scope>
    <source>
        <strain evidence="3 4">P4T</strain>
    </source>
</reference>
<accession>A0ABZ0ILI9</accession>
<dbReference type="EMBL" id="CP136051">
    <property type="protein sequence ID" value="WOK05884.1"/>
    <property type="molecule type" value="Genomic_DNA"/>
</dbReference>
<keyword evidence="4" id="KW-1185">Reference proteome</keyword>
<feature type="signal peptide" evidence="2">
    <location>
        <begin position="1"/>
        <end position="20"/>
    </location>
</feature>
<keyword evidence="1" id="KW-0812">Transmembrane</keyword>
<organism evidence="3 4">
    <name type="scientific">Imperialibacter roseus</name>
    <dbReference type="NCBI Taxonomy" id="1324217"/>
    <lineage>
        <taxon>Bacteria</taxon>
        <taxon>Pseudomonadati</taxon>
        <taxon>Bacteroidota</taxon>
        <taxon>Cytophagia</taxon>
        <taxon>Cytophagales</taxon>
        <taxon>Flammeovirgaceae</taxon>
        <taxon>Imperialibacter</taxon>
    </lineage>
</organism>
<name>A0ABZ0ILI9_9BACT</name>
<feature type="transmembrane region" description="Helical" evidence="1">
    <location>
        <begin position="93"/>
        <end position="114"/>
    </location>
</feature>
<gene>
    <name evidence="3" type="ORF">RT717_22675</name>
</gene>
<feature type="transmembrane region" description="Helical" evidence="1">
    <location>
        <begin position="274"/>
        <end position="294"/>
    </location>
</feature>
<feature type="transmembrane region" description="Helical" evidence="1">
    <location>
        <begin position="437"/>
        <end position="456"/>
    </location>
</feature>
<keyword evidence="2" id="KW-0732">Signal</keyword>
<sequence>MKKIAIFLCLSVALITSVFANEVKAKALHENNEVAANIDLSDSAEEAPGTAEDGHAEEGEHPSAPGWLVIPFVLLLLMIATGPLFYEHFWHKNYPIVAVSLAILVVLYYLFVLHNVHNPVHALAEYIQFIALLTGLFVASGGIMINVDKEAKPLTNIIILLVGAVIANIIGTTGASMLLIRPFIRLNKNRIKAYHIIFFIFMVSNIGGSLTPIGDPPLFLGFLKGVPFFWTLLNNSVSWVFALVFLAAIFYFIDRNNKADYSFGEDPQDFTNKVTVVGARNFGWLLVIILSVFLDPNVLEWVPAIHYEGQKFSFIREIIMLSAAFLSFKFAEKKALEGNDFNFEPIREVAFIFIGIFGTMMPALELVSNFAQSEAGAPLITHNSLYWGTGALSGFLDNAPTYLNFLTAAMAAKGGDIGQVSDVTAFAAGGTFANSVLALKAISIAAVFFGAMTYIGNGPNFMVKSIAEQIGIKMPSFFGYILRFSIPILIPLFIIVWLIFFYSQPV</sequence>
<feature type="transmembrane region" description="Helical" evidence="1">
    <location>
        <begin position="67"/>
        <end position="86"/>
    </location>
</feature>
<evidence type="ECO:0000256" key="2">
    <source>
        <dbReference type="SAM" id="SignalP"/>
    </source>
</evidence>
<keyword evidence="1" id="KW-1133">Transmembrane helix</keyword>
<dbReference type="Proteomes" id="UP001302349">
    <property type="component" value="Chromosome"/>
</dbReference>
<dbReference type="Pfam" id="PF16980">
    <property type="entry name" value="CitMHS_2"/>
    <property type="match status" value="1"/>
</dbReference>
<evidence type="ECO:0000256" key="1">
    <source>
        <dbReference type="SAM" id="Phobius"/>
    </source>
</evidence>
<proteinExistence type="predicted"/>
<feature type="transmembrane region" description="Helical" evidence="1">
    <location>
        <begin position="477"/>
        <end position="502"/>
    </location>
</feature>
<dbReference type="RefSeq" id="WP_317488632.1">
    <property type="nucleotide sequence ID" value="NZ_CP136051.1"/>
</dbReference>
<protein>
    <submittedName>
        <fullName evidence="3">Sodium:proton antiporter</fullName>
    </submittedName>
</protein>
<feature type="transmembrane region" description="Helical" evidence="1">
    <location>
        <begin position="126"/>
        <end position="145"/>
    </location>
</feature>
<keyword evidence="1" id="KW-0472">Membrane</keyword>
<feature type="chain" id="PRO_5046488250" evidence="2">
    <location>
        <begin position="21"/>
        <end position="506"/>
    </location>
</feature>